<keyword evidence="2" id="KW-0378">Hydrolase</keyword>
<dbReference type="Pfam" id="PF00144">
    <property type="entry name" value="Beta-lactamase"/>
    <property type="match status" value="1"/>
</dbReference>
<dbReference type="InterPro" id="IPR012338">
    <property type="entry name" value="Beta-lactam/transpept-like"/>
</dbReference>
<dbReference type="PANTHER" id="PTHR46825:SF7">
    <property type="entry name" value="D-ALANYL-D-ALANINE CARBOXYPEPTIDASE"/>
    <property type="match status" value="1"/>
</dbReference>
<organism evidence="2 3">
    <name type="scientific">Kribbella koreensis</name>
    <dbReference type="NCBI Taxonomy" id="57909"/>
    <lineage>
        <taxon>Bacteria</taxon>
        <taxon>Bacillati</taxon>
        <taxon>Actinomycetota</taxon>
        <taxon>Actinomycetes</taxon>
        <taxon>Propionibacteriales</taxon>
        <taxon>Kribbellaceae</taxon>
        <taxon>Kribbella</taxon>
    </lineage>
</organism>
<protein>
    <submittedName>
        <fullName evidence="2">Serine hydrolase domain-containing protein</fullName>
    </submittedName>
</protein>
<evidence type="ECO:0000259" key="1">
    <source>
        <dbReference type="Pfam" id="PF00144"/>
    </source>
</evidence>
<dbReference type="GO" id="GO:0016787">
    <property type="term" value="F:hydrolase activity"/>
    <property type="evidence" value="ECO:0007669"/>
    <property type="project" value="UniProtKB-KW"/>
</dbReference>
<accession>A0ABN1QHS1</accession>
<dbReference type="Gene3D" id="3.40.710.10">
    <property type="entry name" value="DD-peptidase/beta-lactamase superfamily"/>
    <property type="match status" value="1"/>
</dbReference>
<keyword evidence="3" id="KW-1185">Reference proteome</keyword>
<proteinExistence type="predicted"/>
<dbReference type="InterPro" id="IPR001466">
    <property type="entry name" value="Beta-lactam-related"/>
</dbReference>
<reference evidence="2 3" key="1">
    <citation type="journal article" date="2019" name="Int. J. Syst. Evol. Microbiol.">
        <title>The Global Catalogue of Microorganisms (GCM) 10K type strain sequencing project: providing services to taxonomists for standard genome sequencing and annotation.</title>
        <authorList>
            <consortium name="The Broad Institute Genomics Platform"/>
            <consortium name="The Broad Institute Genome Sequencing Center for Infectious Disease"/>
            <person name="Wu L."/>
            <person name="Ma J."/>
        </authorList>
    </citation>
    <scope>NUCLEOTIDE SEQUENCE [LARGE SCALE GENOMIC DNA]</scope>
    <source>
        <strain evidence="2 3">JCM 10977</strain>
    </source>
</reference>
<sequence length="441" mass="47102">MIAGGVVTPVSLVPGNYPSSAVRHDPSESLIGLRGAEWVFPGCARQFRRAGWLLDGWEIGMKRTLRMSVAGVAVLAALAVSAAPAGAVAAPVGATGARAGGVEREGLQRELDEVAAGTAVGVLAEVRDEDGVWRGTSGVAVMGTPRPVPVDGRFRAGSITKTFVATVLLQLVDEGLVRLDDSVERWLPGVVPNGRSITLRQLLNHTSGLYDYVKTLAMPPSAEFFAGRWRTWTASEQISQALAHPPTSEVPGSEYAYSNTGYLLLGQVIQKVTGRTYAKEIDRRLIRPLGLHGTSVPGTSPWIPGPHPHGYVPTDLSLTHYIDYTELNPTLFGASGDMISTTKDLNRFFAALLAGRLLPKHLLKEMETPGTPTRNYGLGLSWKTTTCGLRVYGNDGDALAYNAWSFSTADGRHQVSIALTPNFRGDPDTAVNAFTDKAICG</sequence>
<dbReference type="SUPFAM" id="SSF56601">
    <property type="entry name" value="beta-lactamase/transpeptidase-like"/>
    <property type="match status" value="1"/>
</dbReference>
<dbReference type="InterPro" id="IPR050491">
    <property type="entry name" value="AmpC-like"/>
</dbReference>
<comment type="caution">
    <text evidence="2">The sequence shown here is derived from an EMBL/GenBank/DDBJ whole genome shotgun (WGS) entry which is preliminary data.</text>
</comment>
<evidence type="ECO:0000313" key="3">
    <source>
        <dbReference type="Proteomes" id="UP001500542"/>
    </source>
</evidence>
<dbReference type="Proteomes" id="UP001500542">
    <property type="component" value="Unassembled WGS sequence"/>
</dbReference>
<dbReference type="EMBL" id="BAAAHK010000007">
    <property type="protein sequence ID" value="GAA0942894.1"/>
    <property type="molecule type" value="Genomic_DNA"/>
</dbReference>
<name>A0ABN1QHS1_9ACTN</name>
<dbReference type="PANTHER" id="PTHR46825">
    <property type="entry name" value="D-ALANYL-D-ALANINE-CARBOXYPEPTIDASE/ENDOPEPTIDASE AMPH"/>
    <property type="match status" value="1"/>
</dbReference>
<feature type="domain" description="Beta-lactamase-related" evidence="1">
    <location>
        <begin position="118"/>
        <end position="426"/>
    </location>
</feature>
<gene>
    <name evidence="2" type="ORF">GCM10009554_35820</name>
</gene>
<evidence type="ECO:0000313" key="2">
    <source>
        <dbReference type="EMBL" id="GAA0942894.1"/>
    </source>
</evidence>